<dbReference type="PANTHER" id="PTHR38899:SF2">
    <property type="entry name" value="FCP1 HOMOLOGY DOMAIN-CONTAINING PROTEIN"/>
    <property type="match status" value="1"/>
</dbReference>
<gene>
    <name evidence="2" type="ORF">FisN_14Hu343</name>
</gene>
<dbReference type="OrthoDB" id="166018at2759"/>
<organism evidence="2 3">
    <name type="scientific">Fistulifera solaris</name>
    <name type="common">Oleaginous diatom</name>
    <dbReference type="NCBI Taxonomy" id="1519565"/>
    <lineage>
        <taxon>Eukaryota</taxon>
        <taxon>Sar</taxon>
        <taxon>Stramenopiles</taxon>
        <taxon>Ochrophyta</taxon>
        <taxon>Bacillariophyta</taxon>
        <taxon>Bacillariophyceae</taxon>
        <taxon>Bacillariophycidae</taxon>
        <taxon>Naviculales</taxon>
        <taxon>Naviculaceae</taxon>
        <taxon>Fistulifera</taxon>
    </lineage>
</organism>
<dbReference type="PANTHER" id="PTHR38899">
    <property type="entry name" value="DOMAIN OOKINETE PROTEIN, PUTATIVE-RELATED"/>
    <property type="match status" value="1"/>
</dbReference>
<dbReference type="AlphaFoldDB" id="A0A1Z5KBB0"/>
<sequence length="251" mass="28451">MAEHFQNLFADVAKYAAHCLQEASKYGEVIIITNSDEGWVHYSCEKFVPCLLPIIEKYRIVSARTAYEKFYPGQTLCWKAAAFAHEVNEYFENQSTSDESDDVNTASGSLESDESFDSSFSRESCGQREIISFGDSMEERTAVKIVADQLAAVPKSVMFVPSPSPVQIIGQLQLLTQHMRYICTHHAPLDLEISPEQARSFAETYIRRSRPDFRQAKDLSAMLTTHSRERMCATIYSLHSWISHSCLKLGR</sequence>
<name>A0A1Z5KBB0_FISSO</name>
<evidence type="ECO:0000313" key="2">
    <source>
        <dbReference type="EMBL" id="GAX23486.1"/>
    </source>
</evidence>
<comment type="caution">
    <text evidence="2">The sequence shown here is derived from an EMBL/GenBank/DDBJ whole genome shotgun (WGS) entry which is preliminary data.</text>
</comment>
<dbReference type="Proteomes" id="UP000198406">
    <property type="component" value="Unassembled WGS sequence"/>
</dbReference>
<evidence type="ECO:0000256" key="1">
    <source>
        <dbReference type="SAM" id="MobiDB-lite"/>
    </source>
</evidence>
<evidence type="ECO:0000313" key="3">
    <source>
        <dbReference type="Proteomes" id="UP000198406"/>
    </source>
</evidence>
<reference evidence="2 3" key="1">
    <citation type="journal article" date="2015" name="Plant Cell">
        <title>Oil accumulation by the oleaginous diatom Fistulifera solaris as revealed by the genome and transcriptome.</title>
        <authorList>
            <person name="Tanaka T."/>
            <person name="Maeda Y."/>
            <person name="Veluchamy A."/>
            <person name="Tanaka M."/>
            <person name="Abida H."/>
            <person name="Marechal E."/>
            <person name="Bowler C."/>
            <person name="Muto M."/>
            <person name="Sunaga Y."/>
            <person name="Tanaka M."/>
            <person name="Yoshino T."/>
            <person name="Taniguchi T."/>
            <person name="Fukuda Y."/>
            <person name="Nemoto M."/>
            <person name="Matsumoto M."/>
            <person name="Wong P.S."/>
            <person name="Aburatani S."/>
            <person name="Fujibuchi W."/>
        </authorList>
    </citation>
    <scope>NUCLEOTIDE SEQUENCE [LARGE SCALE GENOMIC DNA]</scope>
    <source>
        <strain evidence="2 3">JPCC DA0580</strain>
    </source>
</reference>
<dbReference type="InParanoid" id="A0A1Z5KBB0"/>
<protein>
    <submittedName>
        <fullName evidence="2">Uncharacterized protein</fullName>
    </submittedName>
</protein>
<keyword evidence="3" id="KW-1185">Reference proteome</keyword>
<dbReference type="EMBL" id="BDSP01000202">
    <property type="protein sequence ID" value="GAX23486.1"/>
    <property type="molecule type" value="Genomic_DNA"/>
</dbReference>
<accession>A0A1Z5KBB0</accession>
<proteinExistence type="predicted"/>
<feature type="region of interest" description="Disordered" evidence="1">
    <location>
        <begin position="93"/>
        <end position="123"/>
    </location>
</feature>